<dbReference type="Proteomes" id="UP000276215">
    <property type="component" value="Unassembled WGS sequence"/>
</dbReference>
<reference evidence="2 3" key="1">
    <citation type="journal article" date="2018" name="Nat. Ecol. Evol.">
        <title>Pezizomycetes genomes reveal the molecular basis of ectomycorrhizal truffle lifestyle.</title>
        <authorList>
            <person name="Murat C."/>
            <person name="Payen T."/>
            <person name="Noel B."/>
            <person name="Kuo A."/>
            <person name="Morin E."/>
            <person name="Chen J."/>
            <person name="Kohler A."/>
            <person name="Krizsan K."/>
            <person name="Balestrini R."/>
            <person name="Da Silva C."/>
            <person name="Montanini B."/>
            <person name="Hainaut M."/>
            <person name="Levati E."/>
            <person name="Barry K.W."/>
            <person name="Belfiori B."/>
            <person name="Cichocki N."/>
            <person name="Clum A."/>
            <person name="Dockter R.B."/>
            <person name="Fauchery L."/>
            <person name="Guy J."/>
            <person name="Iotti M."/>
            <person name="Le Tacon F."/>
            <person name="Lindquist E.A."/>
            <person name="Lipzen A."/>
            <person name="Malagnac F."/>
            <person name="Mello A."/>
            <person name="Molinier V."/>
            <person name="Miyauchi S."/>
            <person name="Poulain J."/>
            <person name="Riccioni C."/>
            <person name="Rubini A."/>
            <person name="Sitrit Y."/>
            <person name="Splivallo R."/>
            <person name="Traeger S."/>
            <person name="Wang M."/>
            <person name="Zifcakova L."/>
            <person name="Wipf D."/>
            <person name="Zambonelli A."/>
            <person name="Paolocci F."/>
            <person name="Nowrousian M."/>
            <person name="Ottonello S."/>
            <person name="Baldrian P."/>
            <person name="Spatafora J.W."/>
            <person name="Henrissat B."/>
            <person name="Nagy L.G."/>
            <person name="Aury J.M."/>
            <person name="Wincker P."/>
            <person name="Grigoriev I.V."/>
            <person name="Bonfante P."/>
            <person name="Martin F.M."/>
        </authorList>
    </citation>
    <scope>NUCLEOTIDE SEQUENCE [LARGE SCALE GENOMIC DNA]</scope>
    <source>
        <strain evidence="2 3">120613-1</strain>
    </source>
</reference>
<proteinExistence type="predicted"/>
<gene>
    <name evidence="2" type="ORF">L873DRAFT_1792560</name>
</gene>
<accession>A0A3N4JCC5</accession>
<dbReference type="OrthoDB" id="5416294at2759"/>
<organism evidence="2 3">
    <name type="scientific">Choiromyces venosus 120613-1</name>
    <dbReference type="NCBI Taxonomy" id="1336337"/>
    <lineage>
        <taxon>Eukaryota</taxon>
        <taxon>Fungi</taxon>
        <taxon>Dikarya</taxon>
        <taxon>Ascomycota</taxon>
        <taxon>Pezizomycotina</taxon>
        <taxon>Pezizomycetes</taxon>
        <taxon>Pezizales</taxon>
        <taxon>Tuberaceae</taxon>
        <taxon>Choiromyces</taxon>
    </lineage>
</organism>
<dbReference type="EMBL" id="ML120431">
    <property type="protein sequence ID" value="RPA94937.1"/>
    <property type="molecule type" value="Genomic_DNA"/>
</dbReference>
<evidence type="ECO:0000313" key="2">
    <source>
        <dbReference type="EMBL" id="RPA94937.1"/>
    </source>
</evidence>
<evidence type="ECO:0000256" key="1">
    <source>
        <dbReference type="SAM" id="MobiDB-lite"/>
    </source>
</evidence>
<feature type="compositionally biased region" description="Basic and acidic residues" evidence="1">
    <location>
        <begin position="204"/>
        <end position="213"/>
    </location>
</feature>
<sequence>MADLRNRVITGTSVVSAFPVGQADSEPKPNILPLLVLQQRSLFKTLSDGFEKLQGFVDDSNCSEEQRLEKVSIALEKLNKNVTVSRCRMDALVRVATEAGRDSLAGIKEPELEEVVISPLMPPYRRVQGTSANVPRNFSRPFPPVGNPIVHHRDCNYESSASATPAPSGGNMSPKAPSSVYSRALSSVENATETPRTPPTRELQQSRHSEHNETPTMPAQPSPSSPKPPLTQAEGRALVTPPGVSIMINTPLDSSGLRKQFQHASTARDPYHNEVRKISVLQTGQIRTAYYQTEPTDAEILALAADEPFLFSEDSGTQSMDRMARLRRKGRMIRHGMRILSCKGVGKSRRR</sequence>
<dbReference type="AlphaFoldDB" id="A0A3N4JCC5"/>
<feature type="compositionally biased region" description="Polar residues" evidence="1">
    <location>
        <begin position="179"/>
        <end position="191"/>
    </location>
</feature>
<feature type="compositionally biased region" description="Low complexity" evidence="1">
    <location>
        <begin position="159"/>
        <end position="168"/>
    </location>
</feature>
<feature type="compositionally biased region" description="Pro residues" evidence="1">
    <location>
        <begin position="218"/>
        <end position="229"/>
    </location>
</feature>
<name>A0A3N4JCC5_9PEZI</name>
<feature type="region of interest" description="Disordered" evidence="1">
    <location>
        <begin position="131"/>
        <end position="242"/>
    </location>
</feature>
<keyword evidence="3" id="KW-1185">Reference proteome</keyword>
<protein>
    <submittedName>
        <fullName evidence="2">Uncharacterized protein</fullName>
    </submittedName>
</protein>
<evidence type="ECO:0000313" key="3">
    <source>
        <dbReference type="Proteomes" id="UP000276215"/>
    </source>
</evidence>